<name>A0A1G2CEU0_9BACT</name>
<evidence type="ECO:0008006" key="4">
    <source>
        <dbReference type="Google" id="ProtNLM"/>
    </source>
</evidence>
<dbReference type="STRING" id="1798650.A2945_01985"/>
<dbReference type="Gene3D" id="3.30.420.40">
    <property type="match status" value="2"/>
</dbReference>
<dbReference type="EMBL" id="MHLA01000013">
    <property type="protein sequence ID" value="OGY99746.1"/>
    <property type="molecule type" value="Genomic_DNA"/>
</dbReference>
<dbReference type="Proteomes" id="UP000178880">
    <property type="component" value="Unassembled WGS sequence"/>
</dbReference>
<dbReference type="PANTHER" id="PTHR18964:SF149">
    <property type="entry name" value="BIFUNCTIONAL UDP-N-ACETYLGLUCOSAMINE 2-EPIMERASE_N-ACETYLMANNOSAMINE KINASE"/>
    <property type="match status" value="1"/>
</dbReference>
<protein>
    <recommendedName>
        <fullName evidence="4">Sugar kinase</fullName>
    </recommendedName>
</protein>
<comment type="similarity">
    <text evidence="1">Belongs to the ROK (NagC/XylR) family.</text>
</comment>
<sequence length="343" mass="36221">MIGGLQVLLKLATLLLVCVEKRTQGERMRVVGVDLGRKNIRSAVVNERGTISGEDRRLTLSDRSAEQIVGDIVGSIIIAANKAGIQPADCAAIGIGAPGPLDPIRRTLLDVPNWKTFQNVRLGDEIEERLGIRTEIANDVDCFTLGEYAFGAGRNFRGKTVFGAAIGSGFGSGLVHEGKLFRGMGMAPEMPGHTDIWGLPSVADIDLCSCGQRGHAEAVLSGYGLPRLARFRGLEDVATAEDFQHKLDEGSELAGVVVGEVGRYLGRAFVNVVHAYHPQVIIVGGSVAKLGKPMLSEAYHVLKATGFKSMTAGTLIIPAELGDDAGMLGAAKLALDLVKGGAR</sequence>
<evidence type="ECO:0000256" key="1">
    <source>
        <dbReference type="ARBA" id="ARBA00006479"/>
    </source>
</evidence>
<gene>
    <name evidence="2" type="ORF">A2945_01985</name>
</gene>
<evidence type="ECO:0000313" key="2">
    <source>
        <dbReference type="EMBL" id="OGY99746.1"/>
    </source>
</evidence>
<comment type="caution">
    <text evidence="2">The sequence shown here is derived from an EMBL/GenBank/DDBJ whole genome shotgun (WGS) entry which is preliminary data.</text>
</comment>
<dbReference type="InterPro" id="IPR043129">
    <property type="entry name" value="ATPase_NBD"/>
</dbReference>
<dbReference type="PANTHER" id="PTHR18964">
    <property type="entry name" value="ROK (REPRESSOR, ORF, KINASE) FAMILY"/>
    <property type="match status" value="1"/>
</dbReference>
<dbReference type="Pfam" id="PF00480">
    <property type="entry name" value="ROK"/>
    <property type="match status" value="1"/>
</dbReference>
<dbReference type="AlphaFoldDB" id="A0A1G2CEU0"/>
<reference evidence="2 3" key="1">
    <citation type="journal article" date="2016" name="Nat. Commun.">
        <title>Thousands of microbial genomes shed light on interconnected biogeochemical processes in an aquifer system.</title>
        <authorList>
            <person name="Anantharaman K."/>
            <person name="Brown C.T."/>
            <person name="Hug L.A."/>
            <person name="Sharon I."/>
            <person name="Castelle C.J."/>
            <person name="Probst A.J."/>
            <person name="Thomas B.C."/>
            <person name="Singh A."/>
            <person name="Wilkins M.J."/>
            <person name="Karaoz U."/>
            <person name="Brodie E.L."/>
            <person name="Williams K.H."/>
            <person name="Hubbard S.S."/>
            <person name="Banfield J.F."/>
        </authorList>
    </citation>
    <scope>NUCLEOTIDE SEQUENCE [LARGE SCALE GENOMIC DNA]</scope>
</reference>
<organism evidence="2 3">
    <name type="scientific">Candidatus Liptonbacteria bacterium RIFCSPLOWO2_01_FULL_52_25</name>
    <dbReference type="NCBI Taxonomy" id="1798650"/>
    <lineage>
        <taxon>Bacteria</taxon>
        <taxon>Candidatus Liptoniibacteriota</taxon>
    </lineage>
</organism>
<dbReference type="InterPro" id="IPR000600">
    <property type="entry name" value="ROK"/>
</dbReference>
<proteinExistence type="inferred from homology"/>
<evidence type="ECO:0000313" key="3">
    <source>
        <dbReference type="Proteomes" id="UP000178880"/>
    </source>
</evidence>
<dbReference type="SUPFAM" id="SSF53067">
    <property type="entry name" value="Actin-like ATPase domain"/>
    <property type="match status" value="1"/>
</dbReference>
<dbReference type="CDD" id="cd23763">
    <property type="entry name" value="ASKHA_ATPase_ROK"/>
    <property type="match status" value="1"/>
</dbReference>
<accession>A0A1G2CEU0</accession>